<dbReference type="PANTHER" id="PTHR19303:SF74">
    <property type="entry name" value="POGO TRANSPOSABLE ELEMENT WITH KRAB DOMAIN"/>
    <property type="match status" value="1"/>
</dbReference>
<accession>A0A1K0GL60</accession>
<evidence type="ECO:0000313" key="2">
    <source>
        <dbReference type="EMBL" id="SAM77156.1"/>
    </source>
</evidence>
<organism evidence="2 3">
    <name type="scientific">Ustilago bromivora</name>
    <dbReference type="NCBI Taxonomy" id="307758"/>
    <lineage>
        <taxon>Eukaryota</taxon>
        <taxon>Fungi</taxon>
        <taxon>Dikarya</taxon>
        <taxon>Basidiomycota</taxon>
        <taxon>Ustilaginomycotina</taxon>
        <taxon>Ustilaginomycetes</taxon>
        <taxon>Ustilaginales</taxon>
        <taxon>Ustilaginaceae</taxon>
        <taxon>Ustilago</taxon>
    </lineage>
</organism>
<dbReference type="PANTHER" id="PTHR19303">
    <property type="entry name" value="TRANSPOSON"/>
    <property type="match status" value="1"/>
</dbReference>
<sequence length="271" mass="30979">MVAARVQATSDPSVVEAYFDVLEKTIAKYRILPKNIFNMDKTGFLIGQSQCRYIIVARENGKNQRFRSQPGNQETIKVIECIGAQGTKPPSMVIFWGKNHMQGWYHNHTAAKDWVFATSQNGWTDNDLALHWLKDCFNKHTKQRAQGKYWLLILDGHGSHITAEFIQQAWDSRIVCLCLPLHATHLLQPLDVMIFGPLQQAFTKEVDKFAGANLSISKKDFIDMYSKSRQVITSTLASQAFRDIGINSKLHPEKVLWRMPSYHRESTLSPE</sequence>
<dbReference type="InterPro" id="IPR004875">
    <property type="entry name" value="DDE_SF_endonuclease_dom"/>
</dbReference>
<name>A0A1K0GL60_9BASI</name>
<dbReference type="Proteomes" id="UP000179920">
    <property type="component" value="Chromosome III"/>
</dbReference>
<protein>
    <recommendedName>
        <fullName evidence="1">DDE-1 domain-containing protein</fullName>
    </recommendedName>
</protein>
<dbReference type="Pfam" id="PF03184">
    <property type="entry name" value="DDE_1"/>
    <property type="match status" value="1"/>
</dbReference>
<dbReference type="Gene3D" id="3.30.420.10">
    <property type="entry name" value="Ribonuclease H-like superfamily/Ribonuclease H"/>
    <property type="match status" value="1"/>
</dbReference>
<proteinExistence type="predicted"/>
<feature type="domain" description="DDE-1" evidence="1">
    <location>
        <begin position="78"/>
        <end position="238"/>
    </location>
</feature>
<evidence type="ECO:0000313" key="3">
    <source>
        <dbReference type="Proteomes" id="UP000179920"/>
    </source>
</evidence>
<evidence type="ECO:0000259" key="1">
    <source>
        <dbReference type="Pfam" id="PF03184"/>
    </source>
</evidence>
<reference evidence="3" key="1">
    <citation type="submission" date="2016-04" db="EMBL/GenBank/DDBJ databases">
        <authorList>
            <person name="Guldener U."/>
            <person name="Guldener U."/>
        </authorList>
    </citation>
    <scope>NUCLEOTIDE SEQUENCE [LARGE SCALE GENOMIC DNA]</scope>
    <source>
        <strain evidence="3">UB2112</strain>
    </source>
</reference>
<gene>
    <name evidence="2" type="ORF">UBRO_20361</name>
</gene>
<dbReference type="InterPro" id="IPR050863">
    <property type="entry name" value="CenT-Element_Derived"/>
</dbReference>
<dbReference type="GO" id="GO:0005634">
    <property type="term" value="C:nucleus"/>
    <property type="evidence" value="ECO:0007669"/>
    <property type="project" value="TreeGrafter"/>
</dbReference>
<dbReference type="EMBL" id="LT558119">
    <property type="protein sequence ID" value="SAM77156.1"/>
    <property type="molecule type" value="Genomic_DNA"/>
</dbReference>
<dbReference type="AlphaFoldDB" id="A0A1K0GL60"/>
<dbReference type="GO" id="GO:0003677">
    <property type="term" value="F:DNA binding"/>
    <property type="evidence" value="ECO:0007669"/>
    <property type="project" value="TreeGrafter"/>
</dbReference>
<dbReference type="InterPro" id="IPR036397">
    <property type="entry name" value="RNaseH_sf"/>
</dbReference>